<organism evidence="1">
    <name type="scientific">Anguilla anguilla</name>
    <name type="common">European freshwater eel</name>
    <name type="synonym">Muraena anguilla</name>
    <dbReference type="NCBI Taxonomy" id="7936"/>
    <lineage>
        <taxon>Eukaryota</taxon>
        <taxon>Metazoa</taxon>
        <taxon>Chordata</taxon>
        <taxon>Craniata</taxon>
        <taxon>Vertebrata</taxon>
        <taxon>Euteleostomi</taxon>
        <taxon>Actinopterygii</taxon>
        <taxon>Neopterygii</taxon>
        <taxon>Teleostei</taxon>
        <taxon>Anguilliformes</taxon>
        <taxon>Anguillidae</taxon>
        <taxon>Anguilla</taxon>
    </lineage>
</organism>
<reference evidence="1" key="2">
    <citation type="journal article" date="2015" name="Fish Shellfish Immunol.">
        <title>Early steps in the European eel (Anguilla anguilla)-Vibrio vulnificus interaction in the gills: Role of the RtxA13 toxin.</title>
        <authorList>
            <person name="Callol A."/>
            <person name="Pajuelo D."/>
            <person name="Ebbesson L."/>
            <person name="Teles M."/>
            <person name="MacKenzie S."/>
            <person name="Amaro C."/>
        </authorList>
    </citation>
    <scope>NUCLEOTIDE SEQUENCE</scope>
</reference>
<sequence length="50" mass="6195">MQFIYHFRDVKYGQSFSSFLNRRLNRLNVFNENKQAKQKRIQFLKLRTGK</sequence>
<dbReference type="EMBL" id="GBXM01071778">
    <property type="protein sequence ID" value="JAH36799.1"/>
    <property type="molecule type" value="Transcribed_RNA"/>
</dbReference>
<evidence type="ECO:0000313" key="1">
    <source>
        <dbReference type="EMBL" id="JAH36799.1"/>
    </source>
</evidence>
<accession>A0A0E9S5Y3</accession>
<reference evidence="1" key="1">
    <citation type="submission" date="2014-11" db="EMBL/GenBank/DDBJ databases">
        <authorList>
            <person name="Amaro Gonzalez C."/>
        </authorList>
    </citation>
    <scope>NUCLEOTIDE SEQUENCE</scope>
</reference>
<dbReference type="AlphaFoldDB" id="A0A0E9S5Y3"/>
<protein>
    <submittedName>
        <fullName evidence="1">Uncharacterized protein</fullName>
    </submittedName>
</protein>
<name>A0A0E9S5Y3_ANGAN</name>
<proteinExistence type="predicted"/>